<gene>
    <name evidence="3" type="ORF">MATL_G00218450</name>
</gene>
<dbReference type="AlphaFoldDB" id="A0A9D3PL02"/>
<dbReference type="InterPro" id="IPR031518">
    <property type="entry name" value="DUF4693"/>
</dbReference>
<evidence type="ECO:0000313" key="4">
    <source>
        <dbReference type="Proteomes" id="UP001046870"/>
    </source>
</evidence>
<dbReference type="Proteomes" id="UP001046870">
    <property type="component" value="Chromosome 19"/>
</dbReference>
<dbReference type="OrthoDB" id="9939072at2759"/>
<feature type="region of interest" description="Disordered" evidence="2">
    <location>
        <begin position="42"/>
        <end position="70"/>
    </location>
</feature>
<evidence type="ECO:0000256" key="1">
    <source>
        <dbReference type="SAM" id="Coils"/>
    </source>
</evidence>
<keyword evidence="1" id="KW-0175">Coiled coil</keyword>
<reference evidence="3" key="1">
    <citation type="submission" date="2021-01" db="EMBL/GenBank/DDBJ databases">
        <authorList>
            <person name="Zahm M."/>
            <person name="Roques C."/>
            <person name="Cabau C."/>
            <person name="Klopp C."/>
            <person name="Donnadieu C."/>
            <person name="Jouanno E."/>
            <person name="Lampietro C."/>
            <person name="Louis A."/>
            <person name="Herpin A."/>
            <person name="Echchiki A."/>
            <person name="Berthelot C."/>
            <person name="Parey E."/>
            <person name="Roest-Crollius H."/>
            <person name="Braasch I."/>
            <person name="Postlethwait J."/>
            <person name="Bobe J."/>
            <person name="Montfort J."/>
            <person name="Bouchez O."/>
            <person name="Begum T."/>
            <person name="Mejri S."/>
            <person name="Adams A."/>
            <person name="Chen W.-J."/>
            <person name="Guiguen Y."/>
        </authorList>
    </citation>
    <scope>NUCLEOTIDE SEQUENCE</scope>
    <source>
        <strain evidence="3">YG-15Mar2019-1</strain>
        <tissue evidence="3">Brain</tissue>
    </source>
</reference>
<sequence length="494" mass="52880">MHQEKCLSLLNAVEEAIELNKAEAARISKSVHQLREILRSMKAQPISAPEEEPSSVNAEEDPGLLPEERQEMALLERVLEKALRVRCGSGAPPRGPGAAGREGGDGTERAQTASDKVASQSSSKPIKAAPRPGTEGKAARRPTAAPLTSRNAGGQRRHLAGPGRGSAQNRAVVPGKGAPPHRSGTGKQSVPAPATGEQRPAHTSAAGGPQQACPSGLWAEDSGITRATREALCEDPVSARHTLGIGAGDGSVSAQKGDRKPLIASSVWRAQRAKHSRLWDRVLATMLQPVVEKTRFTERLLSTLPTAVLCCSPVDARAEVGRLSQLCGALAHCFQTELQAAGAGRLPGSGGCWEMEYESQLMQEGLEKVVSELQRRVEHLKRDSDARDRWKPGRCCPVRRRGRWGDPAPPHLSPVLSYTSEAELKELEELRLRVALLQQEIHLHQALRDSLAPCLTSTLSNGGRPSASMLRSLYSLLGEGGAQFPAVVLDTEPD</sequence>
<evidence type="ECO:0008006" key="5">
    <source>
        <dbReference type="Google" id="ProtNLM"/>
    </source>
</evidence>
<feature type="compositionally biased region" description="Acidic residues" evidence="2">
    <location>
        <begin position="49"/>
        <end position="62"/>
    </location>
</feature>
<organism evidence="3 4">
    <name type="scientific">Megalops atlanticus</name>
    <name type="common">Tarpon</name>
    <name type="synonym">Clupea gigantea</name>
    <dbReference type="NCBI Taxonomy" id="7932"/>
    <lineage>
        <taxon>Eukaryota</taxon>
        <taxon>Metazoa</taxon>
        <taxon>Chordata</taxon>
        <taxon>Craniata</taxon>
        <taxon>Vertebrata</taxon>
        <taxon>Euteleostomi</taxon>
        <taxon>Actinopterygii</taxon>
        <taxon>Neopterygii</taxon>
        <taxon>Teleostei</taxon>
        <taxon>Elopiformes</taxon>
        <taxon>Megalopidae</taxon>
        <taxon>Megalops</taxon>
    </lineage>
</organism>
<dbReference type="PANTHER" id="PTHR14870">
    <property type="entry name" value="TUBULIN EPSILON AND DELTA COMPLEX PROTEIN 2"/>
    <property type="match status" value="1"/>
</dbReference>
<accession>A0A9D3PL02</accession>
<dbReference type="Pfam" id="PF15764">
    <property type="entry name" value="DUF4693"/>
    <property type="match status" value="1"/>
</dbReference>
<keyword evidence="4" id="KW-1185">Reference proteome</keyword>
<dbReference type="EMBL" id="JAFDVH010000019">
    <property type="protein sequence ID" value="KAG7460170.1"/>
    <property type="molecule type" value="Genomic_DNA"/>
</dbReference>
<feature type="coiled-coil region" evidence="1">
    <location>
        <begin position="420"/>
        <end position="447"/>
    </location>
</feature>
<evidence type="ECO:0000256" key="2">
    <source>
        <dbReference type="SAM" id="MobiDB-lite"/>
    </source>
</evidence>
<dbReference type="PANTHER" id="PTHR14870:SF1">
    <property type="entry name" value="TUBULIN EPSILON AND DELTA COMPLEX PROTEIN 2"/>
    <property type="match status" value="1"/>
</dbReference>
<name>A0A9D3PL02_MEGAT</name>
<proteinExistence type="predicted"/>
<feature type="compositionally biased region" description="Polar residues" evidence="2">
    <location>
        <begin position="109"/>
        <end position="124"/>
    </location>
</feature>
<comment type="caution">
    <text evidence="3">The sequence shown here is derived from an EMBL/GenBank/DDBJ whole genome shotgun (WGS) entry which is preliminary data.</text>
</comment>
<feature type="region of interest" description="Disordered" evidence="2">
    <location>
        <begin position="86"/>
        <end position="213"/>
    </location>
</feature>
<evidence type="ECO:0000313" key="3">
    <source>
        <dbReference type="EMBL" id="KAG7460170.1"/>
    </source>
</evidence>
<protein>
    <recommendedName>
        <fullName evidence="5">Tubulin epsilon and delta complex protein 2</fullName>
    </recommendedName>
</protein>